<accession>A0AAU9VL16</accession>
<dbReference type="PANTHER" id="PTHR31423:SF3">
    <property type="entry name" value="PROLYL-TRNA SYNTHETASE ASSOCIATED DOMAIN-CONTAINING PROTEIN 1-RELATED"/>
    <property type="match status" value="1"/>
</dbReference>
<evidence type="ECO:0000313" key="3">
    <source>
        <dbReference type="EMBL" id="CAH2763300.1"/>
    </source>
</evidence>
<comment type="similarity">
    <text evidence="1">Belongs to the PRORSD1 family.</text>
</comment>
<protein>
    <submittedName>
        <fullName evidence="4">Aminoacyl-tRNA deacylase</fullName>
    </submittedName>
</protein>
<dbReference type="InterPro" id="IPR007214">
    <property type="entry name" value="YbaK/aa-tRNA-synth-assoc-dom"/>
</dbReference>
<dbReference type="Proteomes" id="UP001154111">
    <property type="component" value="Chromosome"/>
</dbReference>
<dbReference type="InterPro" id="IPR036754">
    <property type="entry name" value="YbaK/aa-tRNA-synt-asso_dom_sf"/>
</dbReference>
<dbReference type="PANTHER" id="PTHR31423">
    <property type="entry name" value="YBAK DOMAIN-CONTAINING PROTEIN"/>
    <property type="match status" value="1"/>
</dbReference>
<dbReference type="SUPFAM" id="SSF55826">
    <property type="entry name" value="YbaK/ProRS associated domain"/>
    <property type="match status" value="1"/>
</dbReference>
<dbReference type="AlphaFoldDB" id="A0AAU9VL16"/>
<name>A0AAU9VL16_9FIRM</name>
<evidence type="ECO:0000313" key="4">
    <source>
        <dbReference type="EMBL" id="CAH2763341.1"/>
    </source>
</evidence>
<evidence type="ECO:0000259" key="2">
    <source>
        <dbReference type="Pfam" id="PF04073"/>
    </source>
</evidence>
<organism evidence="4 6">
    <name type="scientific">Erysipelothrix amsterdamensis</name>
    <dbReference type="NCBI Taxonomy" id="2929157"/>
    <lineage>
        <taxon>Bacteria</taxon>
        <taxon>Bacillati</taxon>
        <taxon>Bacillota</taxon>
        <taxon>Erysipelotrichia</taxon>
        <taxon>Erysipelotrichales</taxon>
        <taxon>Erysipelotrichaceae</taxon>
        <taxon>Erysipelothrix</taxon>
    </lineage>
</organism>
<gene>
    <name evidence="4" type="primary">proX_2</name>
    <name evidence="4" type="ORF">ERYAMS2_01677</name>
    <name evidence="3" type="ORF">ERYAMS_01382</name>
</gene>
<dbReference type="EMBL" id="OW659496">
    <property type="protein sequence ID" value="CAH2763300.1"/>
    <property type="molecule type" value="Genomic_DNA"/>
</dbReference>
<proteinExistence type="inferred from homology"/>
<feature type="domain" description="YbaK/aminoacyl-tRNA synthetase-associated" evidence="2">
    <location>
        <begin position="39"/>
        <end position="148"/>
    </location>
</feature>
<sequence>MKNQYGQQITDLLHELNIEYREDHHEPIFSVEVEIPELPGPQIKYLLVKPKKTEHEFYLILAHDEKHPDLKDLQAQLGTKRLTFPTSEEMSDLIGVEFGSLTAASVIADKNHEITVIVDEAIDRDDTIGIHPNDNSITYTIAFKDLERYLDHLGYTPRYIPLLDKE</sequence>
<reference evidence="4" key="1">
    <citation type="submission" date="2022-04" db="EMBL/GenBank/DDBJ databases">
        <authorList>
            <person name="Forde T."/>
        </authorList>
    </citation>
    <scope>NUCLEOTIDE SEQUENCE</scope>
    <source>
        <strain evidence="4">A18Y016a</strain>
        <strain evidence="3">A18Y020d</strain>
    </source>
</reference>
<dbReference type="Pfam" id="PF04073">
    <property type="entry name" value="tRNA_edit"/>
    <property type="match status" value="1"/>
</dbReference>
<dbReference type="InterPro" id="IPR040285">
    <property type="entry name" value="ProX/PRXD1"/>
</dbReference>
<dbReference type="GO" id="GO:0002161">
    <property type="term" value="F:aminoacyl-tRNA deacylase activity"/>
    <property type="evidence" value="ECO:0007669"/>
    <property type="project" value="InterPro"/>
</dbReference>
<keyword evidence="5" id="KW-1185">Reference proteome</keyword>
<evidence type="ECO:0000313" key="6">
    <source>
        <dbReference type="Proteomes" id="UP001154111"/>
    </source>
</evidence>
<dbReference type="Gene3D" id="3.90.960.10">
    <property type="entry name" value="YbaK/aminoacyl-tRNA synthetase-associated domain"/>
    <property type="match status" value="1"/>
</dbReference>
<dbReference type="RefSeq" id="WP_123171210.1">
    <property type="nucleotide sequence ID" value="NZ_OW659477.1"/>
</dbReference>
<dbReference type="Proteomes" id="UP001154095">
    <property type="component" value="Chromosome"/>
</dbReference>
<evidence type="ECO:0000313" key="5">
    <source>
        <dbReference type="Proteomes" id="UP001154095"/>
    </source>
</evidence>
<evidence type="ECO:0000256" key="1">
    <source>
        <dbReference type="ARBA" id="ARBA00010201"/>
    </source>
</evidence>
<dbReference type="EMBL" id="OW659477">
    <property type="protein sequence ID" value="CAH2763341.1"/>
    <property type="molecule type" value="Genomic_DNA"/>
</dbReference>